<dbReference type="SUPFAM" id="SSF51556">
    <property type="entry name" value="Metallo-dependent hydrolases"/>
    <property type="match status" value="1"/>
</dbReference>
<dbReference type="SUPFAM" id="SSF51338">
    <property type="entry name" value="Composite domain of metallo-dependent hydrolases"/>
    <property type="match status" value="1"/>
</dbReference>
<keyword evidence="3 5" id="KW-0378">Hydrolase</keyword>
<proteinExistence type="inferred from homology"/>
<comment type="similarity">
    <text evidence="1 5">Belongs to the metallo-dependent hydrolases superfamily. NagA family.</text>
</comment>
<evidence type="ECO:0000256" key="5">
    <source>
        <dbReference type="PIRNR" id="PIRNR038994"/>
    </source>
</evidence>
<dbReference type="EC" id="3.5.1.25" evidence="7"/>
<dbReference type="PANTHER" id="PTHR11113">
    <property type="entry name" value="N-ACETYLGLUCOSAMINE-6-PHOSPHATE DEACETYLASE"/>
    <property type="match status" value="1"/>
</dbReference>
<evidence type="ECO:0000256" key="2">
    <source>
        <dbReference type="ARBA" id="ARBA00022723"/>
    </source>
</evidence>
<name>A0ABY5JQD9_9BACI</name>
<feature type="domain" description="Amidohydrolase-related" evidence="6">
    <location>
        <begin position="60"/>
        <end position="390"/>
    </location>
</feature>
<evidence type="ECO:0000256" key="4">
    <source>
        <dbReference type="ARBA" id="ARBA00023277"/>
    </source>
</evidence>
<evidence type="ECO:0000313" key="8">
    <source>
        <dbReference type="Proteomes" id="UP001059773"/>
    </source>
</evidence>
<dbReference type="GO" id="GO:0008448">
    <property type="term" value="F:N-acetylglucosamine-6-phosphate deacetylase activity"/>
    <property type="evidence" value="ECO:0007669"/>
    <property type="project" value="UniProtKB-EC"/>
</dbReference>
<organism evidence="7 8">
    <name type="scientific">Oceanobacillus jeddahense</name>
    <dbReference type="NCBI Taxonomy" id="1462527"/>
    <lineage>
        <taxon>Bacteria</taxon>
        <taxon>Bacillati</taxon>
        <taxon>Bacillota</taxon>
        <taxon>Bacilli</taxon>
        <taxon>Bacillales</taxon>
        <taxon>Bacillaceae</taxon>
        <taxon>Oceanobacillus</taxon>
    </lineage>
</organism>
<dbReference type="PIRSF" id="PIRSF038994">
    <property type="entry name" value="NagA"/>
    <property type="match status" value="1"/>
</dbReference>
<dbReference type="InterPro" id="IPR032466">
    <property type="entry name" value="Metal_Hydrolase"/>
</dbReference>
<dbReference type="InterPro" id="IPR003764">
    <property type="entry name" value="GlcNAc_6-P_deAcase"/>
</dbReference>
<keyword evidence="4 5" id="KW-0119">Carbohydrate metabolism</keyword>
<sequence length="395" mass="42610">MGQEVLLIKNIQEAYLPEEVLKNVSILVEDGKIANILTQEETADLSFAGEVIDAKNNLKLLPGFIDAHIHGGYGVDIMDATPETLQTLAENLPSEGTTSYLATTITQSDEEISNALKNIAAWTTDGQKHGADLAGVHLEGPFVEVSKAGAQPKQYITEPDLAKFLTWQDDANGQIRTITMAPEHDKTGEFIKTLAQSGVNISAGHTDASFQQIKDATKLGVRQLTHLCNAMNGIHHRDIGAVGASFQLKDLRAELISDGIHVVPEMLQLIFDNVGSERIIMITDAMRAKGLEDGEYELGGQPVIVKNRQANLKSGSLAGSVLTMIDAVKNMLQLDGVTIQDIVKMTAVNPAQQVGILDRKGSIEVGKDADFVLLNDGADIAYTICRGEVVYQEGK</sequence>
<keyword evidence="8" id="KW-1185">Reference proteome</keyword>
<reference evidence="7" key="1">
    <citation type="submission" date="2022-07" db="EMBL/GenBank/DDBJ databases">
        <title>FELIX.</title>
        <authorList>
            <person name="Wan K.H."/>
            <person name="Park S."/>
            <person name="Lawrence Q."/>
            <person name="Eichenberger J.P."/>
            <person name="Booth B.W."/>
            <person name="Piaggio A.J."/>
            <person name="Chandler J.C."/>
            <person name="Franklin A.B."/>
            <person name="Celniker S.E."/>
        </authorList>
    </citation>
    <scope>NUCLEOTIDE SEQUENCE</scope>
    <source>
        <strain evidence="7">QA-1986 374</strain>
    </source>
</reference>
<dbReference type="CDD" id="cd00854">
    <property type="entry name" value="NagA"/>
    <property type="match status" value="1"/>
</dbReference>
<dbReference type="Pfam" id="PF01979">
    <property type="entry name" value="Amidohydro_1"/>
    <property type="match status" value="1"/>
</dbReference>
<dbReference type="PANTHER" id="PTHR11113:SF14">
    <property type="entry name" value="N-ACETYLGLUCOSAMINE-6-PHOSPHATE DEACETYLASE"/>
    <property type="match status" value="1"/>
</dbReference>
<evidence type="ECO:0000259" key="6">
    <source>
        <dbReference type="Pfam" id="PF01979"/>
    </source>
</evidence>
<accession>A0ABY5JQD9</accession>
<evidence type="ECO:0000313" key="7">
    <source>
        <dbReference type="EMBL" id="UUI02537.1"/>
    </source>
</evidence>
<dbReference type="RefSeq" id="WP_256707773.1">
    <property type="nucleotide sequence ID" value="NZ_CP101914.1"/>
</dbReference>
<dbReference type="EMBL" id="CP101914">
    <property type="protein sequence ID" value="UUI02537.1"/>
    <property type="molecule type" value="Genomic_DNA"/>
</dbReference>
<dbReference type="Gene3D" id="2.30.40.10">
    <property type="entry name" value="Urease, subunit C, domain 1"/>
    <property type="match status" value="1"/>
</dbReference>
<keyword evidence="2" id="KW-0479">Metal-binding</keyword>
<evidence type="ECO:0000256" key="1">
    <source>
        <dbReference type="ARBA" id="ARBA00010716"/>
    </source>
</evidence>
<evidence type="ECO:0000256" key="3">
    <source>
        <dbReference type="ARBA" id="ARBA00022801"/>
    </source>
</evidence>
<dbReference type="InterPro" id="IPR006680">
    <property type="entry name" value="Amidohydro-rel"/>
</dbReference>
<gene>
    <name evidence="7" type="primary">nagA</name>
    <name evidence="7" type="ORF">NP439_21260</name>
</gene>
<protein>
    <submittedName>
        <fullName evidence="7">N-acetylglucosamine-6-phosphate deacetylase</fullName>
        <ecNumber evidence="7">3.5.1.25</ecNumber>
    </submittedName>
</protein>
<dbReference type="Gene3D" id="3.20.20.140">
    <property type="entry name" value="Metal-dependent hydrolases"/>
    <property type="match status" value="1"/>
</dbReference>
<dbReference type="InterPro" id="IPR011059">
    <property type="entry name" value="Metal-dep_hydrolase_composite"/>
</dbReference>
<dbReference type="NCBIfam" id="TIGR00221">
    <property type="entry name" value="nagA"/>
    <property type="match status" value="1"/>
</dbReference>
<dbReference type="Proteomes" id="UP001059773">
    <property type="component" value="Chromosome"/>
</dbReference>